<evidence type="ECO:0000313" key="11">
    <source>
        <dbReference type="EMBL" id="SDT52990.1"/>
    </source>
</evidence>
<comment type="subcellular location">
    <subcellularLocation>
        <location evidence="1">Cell inner membrane</location>
        <topology evidence="1">Multi-pass membrane protein</topology>
    </subcellularLocation>
    <subcellularLocation>
        <location evidence="9">Cell membrane</location>
        <topology evidence="9">Multi-pass membrane protein</topology>
    </subcellularLocation>
</comment>
<evidence type="ECO:0000256" key="9">
    <source>
        <dbReference type="RuleBase" id="RU361157"/>
    </source>
</evidence>
<evidence type="ECO:0000256" key="4">
    <source>
        <dbReference type="ARBA" id="ARBA00022475"/>
    </source>
</evidence>
<dbReference type="OrthoDB" id="9786910at2"/>
<dbReference type="STRING" id="652787.SAMN05216490_3899"/>
<feature type="transmembrane region" description="Helical" evidence="9">
    <location>
        <begin position="255"/>
        <end position="278"/>
    </location>
</feature>
<dbReference type="PANTHER" id="PTHR30413:SF8">
    <property type="entry name" value="TRANSPORT PERMEASE PROTEIN"/>
    <property type="match status" value="1"/>
</dbReference>
<evidence type="ECO:0000256" key="7">
    <source>
        <dbReference type="ARBA" id="ARBA00022989"/>
    </source>
</evidence>
<dbReference type="InterPro" id="IPR013525">
    <property type="entry name" value="ABC2_TM"/>
</dbReference>
<keyword evidence="3 9" id="KW-0813">Transport</keyword>
<reference evidence="11 12" key="1">
    <citation type="submission" date="2016-10" db="EMBL/GenBank/DDBJ databases">
        <authorList>
            <person name="de Groot N.N."/>
        </authorList>
    </citation>
    <scope>NUCLEOTIDE SEQUENCE [LARGE SCALE GENOMIC DNA]</scope>
    <source>
        <strain evidence="11 12">MP1X4</strain>
    </source>
</reference>
<evidence type="ECO:0000256" key="8">
    <source>
        <dbReference type="ARBA" id="ARBA00023136"/>
    </source>
</evidence>
<sequence>MTDQSANKEHWDIEISAKSSLLDLKLKDTWHYRDLLFLLVRRDFVSFYKQTILGPLWFFIQPIVTILIYNLVFSNLAGIKTPGVPAPLFYLAGTILWNYFSDCLTKTSTVFKDNAAMLGKVYFPRLIMPLSIVLSNLVRFAVQFILFIVLIGIYYAKGIVLIPTGIILLFPLLIILIAALGLGLGMIISAVTTKYRDLAFVVTFAVPLLMYTTTVIYPLSTAITKYPKYSWIIKYNPVTPVIETFRYGFFGTGDFTWGLLGYSCAVTAVILFLGIVIFNKVERTFVDTV</sequence>
<accession>A0A1H2B3Y6</accession>
<protein>
    <recommendedName>
        <fullName evidence="9">Transport permease protein</fullName>
    </recommendedName>
</protein>
<organism evidence="11 12">
    <name type="scientific">Mucilaginibacter mallensis</name>
    <dbReference type="NCBI Taxonomy" id="652787"/>
    <lineage>
        <taxon>Bacteria</taxon>
        <taxon>Pseudomonadati</taxon>
        <taxon>Bacteroidota</taxon>
        <taxon>Sphingobacteriia</taxon>
        <taxon>Sphingobacteriales</taxon>
        <taxon>Sphingobacteriaceae</taxon>
        <taxon>Mucilaginibacter</taxon>
    </lineage>
</organism>
<dbReference type="InterPro" id="IPR047817">
    <property type="entry name" value="ABC2_TM_bact-type"/>
</dbReference>
<proteinExistence type="inferred from homology"/>
<gene>
    <name evidence="11" type="ORF">SAMN05216490_3899</name>
</gene>
<evidence type="ECO:0000256" key="3">
    <source>
        <dbReference type="ARBA" id="ARBA00022448"/>
    </source>
</evidence>
<comment type="similarity">
    <text evidence="2 9">Belongs to the ABC-2 integral membrane protein family.</text>
</comment>
<keyword evidence="4 9" id="KW-1003">Cell membrane</keyword>
<evidence type="ECO:0000256" key="2">
    <source>
        <dbReference type="ARBA" id="ARBA00007783"/>
    </source>
</evidence>
<keyword evidence="7 9" id="KW-1133">Transmembrane helix</keyword>
<keyword evidence="6 9" id="KW-0812">Transmembrane</keyword>
<evidence type="ECO:0000313" key="12">
    <source>
        <dbReference type="Proteomes" id="UP000199679"/>
    </source>
</evidence>
<feature type="transmembrane region" description="Helical" evidence="9">
    <location>
        <begin position="126"/>
        <end position="154"/>
    </location>
</feature>
<keyword evidence="8 9" id="KW-0472">Membrane</keyword>
<feature type="transmembrane region" description="Helical" evidence="9">
    <location>
        <begin position="51"/>
        <end position="72"/>
    </location>
</feature>
<evidence type="ECO:0000256" key="6">
    <source>
        <dbReference type="ARBA" id="ARBA00022692"/>
    </source>
</evidence>
<evidence type="ECO:0000256" key="1">
    <source>
        <dbReference type="ARBA" id="ARBA00004429"/>
    </source>
</evidence>
<dbReference type="AlphaFoldDB" id="A0A1H2B3Y6"/>
<name>A0A1H2B3Y6_MUCMA</name>
<evidence type="ECO:0000256" key="5">
    <source>
        <dbReference type="ARBA" id="ARBA00022519"/>
    </source>
</evidence>
<dbReference type="EMBL" id="LT629740">
    <property type="protein sequence ID" value="SDT52990.1"/>
    <property type="molecule type" value="Genomic_DNA"/>
</dbReference>
<feature type="transmembrane region" description="Helical" evidence="9">
    <location>
        <begin position="84"/>
        <end position="105"/>
    </location>
</feature>
<dbReference type="Proteomes" id="UP000199679">
    <property type="component" value="Chromosome I"/>
</dbReference>
<keyword evidence="5" id="KW-0997">Cell inner membrane</keyword>
<dbReference type="PANTHER" id="PTHR30413">
    <property type="entry name" value="INNER MEMBRANE TRANSPORT PERMEASE"/>
    <property type="match status" value="1"/>
</dbReference>
<dbReference type="RefSeq" id="WP_091376831.1">
    <property type="nucleotide sequence ID" value="NZ_LT629740.1"/>
</dbReference>
<dbReference type="GO" id="GO:0140359">
    <property type="term" value="F:ABC-type transporter activity"/>
    <property type="evidence" value="ECO:0007669"/>
    <property type="project" value="InterPro"/>
</dbReference>
<keyword evidence="12" id="KW-1185">Reference proteome</keyword>
<feature type="transmembrane region" description="Helical" evidence="9">
    <location>
        <begin position="166"/>
        <end position="191"/>
    </location>
</feature>
<evidence type="ECO:0000259" key="10">
    <source>
        <dbReference type="PROSITE" id="PS51012"/>
    </source>
</evidence>
<dbReference type="PROSITE" id="PS51012">
    <property type="entry name" value="ABC_TM2"/>
    <property type="match status" value="1"/>
</dbReference>
<dbReference type="Pfam" id="PF01061">
    <property type="entry name" value="ABC2_membrane"/>
    <property type="match status" value="1"/>
</dbReference>
<feature type="domain" description="ABC transmembrane type-2" evidence="10">
    <location>
        <begin position="53"/>
        <end position="281"/>
    </location>
</feature>
<feature type="transmembrane region" description="Helical" evidence="9">
    <location>
        <begin position="198"/>
        <end position="219"/>
    </location>
</feature>
<dbReference type="GO" id="GO:0015920">
    <property type="term" value="P:lipopolysaccharide transport"/>
    <property type="evidence" value="ECO:0007669"/>
    <property type="project" value="TreeGrafter"/>
</dbReference>
<dbReference type="GO" id="GO:0005886">
    <property type="term" value="C:plasma membrane"/>
    <property type="evidence" value="ECO:0007669"/>
    <property type="project" value="UniProtKB-SubCell"/>
</dbReference>